<dbReference type="PIRSF" id="PIRSF016183">
    <property type="entry name" value="UCP016183"/>
    <property type="match status" value="1"/>
</dbReference>
<evidence type="ECO:0000313" key="6">
    <source>
        <dbReference type="EMBL" id="TDN57544.1"/>
    </source>
</evidence>
<comment type="subcellular location">
    <subcellularLocation>
        <location evidence="5">Cytoplasm</location>
    </subcellularLocation>
    <text evidence="5">Associates with late stage pre-50S ribosomal subunits.</text>
</comment>
<dbReference type="InterPro" id="IPR006839">
    <property type="entry name" value="DarP"/>
</dbReference>
<name>A0A4R6EGL5_SCAGO</name>
<evidence type="ECO:0000256" key="4">
    <source>
        <dbReference type="ARBA" id="ARBA00022884"/>
    </source>
</evidence>
<proteinExistence type="inferred from homology"/>
<dbReference type="AlphaFoldDB" id="A0A4R6EGL5"/>
<dbReference type="OrthoDB" id="5293604at2"/>
<organism evidence="6 7">
    <name type="scientific">Scandinavium goeteborgense</name>
    <dbReference type="NCBI Taxonomy" id="1851514"/>
    <lineage>
        <taxon>Bacteria</taxon>
        <taxon>Pseudomonadati</taxon>
        <taxon>Pseudomonadota</taxon>
        <taxon>Gammaproteobacteria</taxon>
        <taxon>Enterobacterales</taxon>
        <taxon>Enterobacteriaceae</taxon>
        <taxon>Scandinavium</taxon>
    </lineage>
</organism>
<dbReference type="RefSeq" id="WP_125354640.1">
    <property type="nucleotide sequence ID" value="NZ_CACSIW010000010.1"/>
</dbReference>
<dbReference type="EMBL" id="SNVX01000007">
    <property type="protein sequence ID" value="TDN57544.1"/>
    <property type="molecule type" value="Genomic_DNA"/>
</dbReference>
<dbReference type="CDD" id="cd16331">
    <property type="entry name" value="YjgA-like"/>
    <property type="match status" value="1"/>
</dbReference>
<dbReference type="PANTHER" id="PTHR38101">
    <property type="entry name" value="UPF0307 PROTEIN YJGA"/>
    <property type="match status" value="1"/>
</dbReference>
<gene>
    <name evidence="5" type="primary">darP</name>
    <name evidence="6" type="ORF">EC847_10724</name>
</gene>
<dbReference type="GO" id="GO:0019843">
    <property type="term" value="F:rRNA binding"/>
    <property type="evidence" value="ECO:0007669"/>
    <property type="project" value="UniProtKB-UniRule"/>
</dbReference>
<evidence type="ECO:0000313" key="7">
    <source>
        <dbReference type="Proteomes" id="UP000295530"/>
    </source>
</evidence>
<evidence type="ECO:0000256" key="5">
    <source>
        <dbReference type="HAMAP-Rule" id="MF_00765"/>
    </source>
</evidence>
<reference evidence="6 7" key="1">
    <citation type="submission" date="2019-03" db="EMBL/GenBank/DDBJ databases">
        <title>Genomic analyses of the natural microbiome of Caenorhabditis elegans.</title>
        <authorList>
            <person name="Samuel B."/>
        </authorList>
    </citation>
    <scope>NUCLEOTIDE SEQUENCE [LARGE SCALE GENOMIC DNA]</scope>
    <source>
        <strain evidence="6 7">BIGb0156</strain>
    </source>
</reference>
<dbReference type="Gene3D" id="1.10.60.30">
    <property type="entry name" value="PSPTO4464-like domains"/>
    <property type="match status" value="2"/>
</dbReference>
<keyword evidence="3 5" id="KW-0699">rRNA-binding</keyword>
<dbReference type="FunFam" id="1.10.60.30:FF:000001">
    <property type="entry name" value="UPF0307 protein YjgA"/>
    <property type="match status" value="1"/>
</dbReference>
<protein>
    <recommendedName>
        <fullName evidence="5">Dual-action ribosomal maturation protein DarP</fullName>
    </recommendedName>
    <alternativeName>
        <fullName evidence="5">Large ribosomal subunit assembly factor DarP</fullName>
    </alternativeName>
</protein>
<dbReference type="Proteomes" id="UP000295530">
    <property type="component" value="Unassembled WGS sequence"/>
</dbReference>
<dbReference type="Pfam" id="PF04751">
    <property type="entry name" value="DarP"/>
    <property type="match status" value="1"/>
</dbReference>
<keyword evidence="1 5" id="KW-0963">Cytoplasm</keyword>
<comment type="caution">
    <text evidence="6">The sequence shown here is derived from an EMBL/GenBank/DDBJ whole genome shotgun (WGS) entry which is preliminary data.</text>
</comment>
<dbReference type="HAMAP" id="MF_00765">
    <property type="entry name" value="DarP"/>
    <property type="match status" value="1"/>
</dbReference>
<dbReference type="SUPFAM" id="SSF158710">
    <property type="entry name" value="PSPTO4464-like"/>
    <property type="match status" value="1"/>
</dbReference>
<dbReference type="NCBIfam" id="NF003593">
    <property type="entry name" value="PRK05255.1-1"/>
    <property type="match status" value="1"/>
</dbReference>
<keyword evidence="7" id="KW-1185">Reference proteome</keyword>
<evidence type="ECO:0000256" key="3">
    <source>
        <dbReference type="ARBA" id="ARBA00022730"/>
    </source>
</evidence>
<keyword evidence="4 5" id="KW-0694">RNA-binding</keyword>
<evidence type="ECO:0000256" key="2">
    <source>
        <dbReference type="ARBA" id="ARBA00022517"/>
    </source>
</evidence>
<dbReference type="GO" id="GO:0043022">
    <property type="term" value="F:ribosome binding"/>
    <property type="evidence" value="ECO:0007669"/>
    <property type="project" value="UniProtKB-UniRule"/>
</dbReference>
<accession>A0A4R6EGL5</accession>
<evidence type="ECO:0000256" key="1">
    <source>
        <dbReference type="ARBA" id="ARBA00022490"/>
    </source>
</evidence>
<sequence length="184" mass="21463">MTKQPDDWLDDVPGDDKIEDEDNEIIWVSKSEIKRDAEELKDLGAEIVELGKNALDKIPLDDDLRAAVELAQRIKKEGRRRQMQLIGKMLRQRDVDPIRQALDKLKNRHNQQVALFHKLEQLRDRLVDEGDDVVAEVLNLWPDADRQQLRSLIRNAKKEKEGNKPPKSSRLIFQYLRELAENAK</sequence>
<dbReference type="GO" id="GO:0005829">
    <property type="term" value="C:cytosol"/>
    <property type="evidence" value="ECO:0007669"/>
    <property type="project" value="TreeGrafter"/>
</dbReference>
<comment type="similarity">
    <text evidence="5">Belongs to the DarP family.</text>
</comment>
<dbReference type="PANTHER" id="PTHR38101:SF1">
    <property type="entry name" value="UPF0307 PROTEIN YJGA"/>
    <property type="match status" value="1"/>
</dbReference>
<dbReference type="FunFam" id="1.10.60.30:FF:000002">
    <property type="entry name" value="UPF0307 protein YjgA"/>
    <property type="match status" value="1"/>
</dbReference>
<keyword evidence="2 5" id="KW-0690">Ribosome biogenesis</keyword>
<dbReference type="InterPro" id="IPR023153">
    <property type="entry name" value="DarP_sf"/>
</dbReference>
<dbReference type="GO" id="GO:1902626">
    <property type="term" value="P:assembly of large subunit precursor of preribosome"/>
    <property type="evidence" value="ECO:0007669"/>
    <property type="project" value="UniProtKB-UniRule"/>
</dbReference>
<comment type="function">
    <text evidence="5">Member of a network of 50S ribosomal subunit biogenesis factors which assembles along the 30S-50S interface, preventing incorrect 23S rRNA structures from forming. Promotes peptidyl transferase center (PTC) maturation.</text>
</comment>